<dbReference type="Proteomes" id="UP001642540">
    <property type="component" value="Unassembled WGS sequence"/>
</dbReference>
<keyword evidence="1" id="KW-0677">Repeat</keyword>
<feature type="repeat" description="ANK" evidence="3">
    <location>
        <begin position="573"/>
        <end position="610"/>
    </location>
</feature>
<dbReference type="Gene3D" id="1.25.40.20">
    <property type="entry name" value="Ankyrin repeat-containing domain"/>
    <property type="match status" value="1"/>
</dbReference>
<dbReference type="SMART" id="SM00220">
    <property type="entry name" value="S_TKc"/>
    <property type="match status" value="1"/>
</dbReference>
<keyword evidence="2 3" id="KW-0040">ANK repeat</keyword>
<evidence type="ECO:0000256" key="1">
    <source>
        <dbReference type="ARBA" id="ARBA00022737"/>
    </source>
</evidence>
<dbReference type="SMART" id="SM00248">
    <property type="entry name" value="ANK"/>
    <property type="match status" value="8"/>
</dbReference>
<dbReference type="PANTHER" id="PTHR24198">
    <property type="entry name" value="ANKYRIN REPEAT AND PROTEIN KINASE DOMAIN-CONTAINING PROTEIN"/>
    <property type="match status" value="1"/>
</dbReference>
<dbReference type="InterPro" id="IPR002110">
    <property type="entry name" value="Ankyrin_rpt"/>
</dbReference>
<evidence type="ECO:0000256" key="3">
    <source>
        <dbReference type="PROSITE-ProRule" id="PRU00023"/>
    </source>
</evidence>
<evidence type="ECO:0000313" key="6">
    <source>
        <dbReference type="Proteomes" id="UP001642540"/>
    </source>
</evidence>
<dbReference type="SUPFAM" id="SSF48403">
    <property type="entry name" value="Ankyrin repeat"/>
    <property type="match status" value="1"/>
</dbReference>
<dbReference type="PANTHER" id="PTHR24198:SF165">
    <property type="entry name" value="ANKYRIN REPEAT-CONTAINING PROTEIN-RELATED"/>
    <property type="match status" value="1"/>
</dbReference>
<gene>
    <name evidence="5" type="ORF">ODALV1_LOCUS25045</name>
</gene>
<dbReference type="Pfam" id="PF12796">
    <property type="entry name" value="Ank_2"/>
    <property type="match status" value="2"/>
</dbReference>
<dbReference type="InterPro" id="IPR008271">
    <property type="entry name" value="Ser/Thr_kinase_AS"/>
</dbReference>
<dbReference type="InterPro" id="IPR000719">
    <property type="entry name" value="Prot_kinase_dom"/>
</dbReference>
<name>A0ABP1RQR9_9HEXA</name>
<dbReference type="PROSITE" id="PS50297">
    <property type="entry name" value="ANK_REP_REGION"/>
    <property type="match status" value="1"/>
</dbReference>
<dbReference type="EMBL" id="CAXLJM020000099">
    <property type="protein sequence ID" value="CAL8133391.1"/>
    <property type="molecule type" value="Genomic_DNA"/>
</dbReference>
<keyword evidence="6" id="KW-1185">Reference proteome</keyword>
<dbReference type="InterPro" id="IPR036770">
    <property type="entry name" value="Ankyrin_rpt-contain_sf"/>
</dbReference>
<dbReference type="SUPFAM" id="SSF56112">
    <property type="entry name" value="Protein kinase-like (PK-like)"/>
    <property type="match status" value="1"/>
</dbReference>
<dbReference type="PROSITE" id="PS50088">
    <property type="entry name" value="ANK_REPEAT"/>
    <property type="match status" value="5"/>
</dbReference>
<proteinExistence type="predicted"/>
<dbReference type="PROSITE" id="PS00108">
    <property type="entry name" value="PROTEIN_KINASE_ST"/>
    <property type="match status" value="1"/>
</dbReference>
<dbReference type="Pfam" id="PF00069">
    <property type="entry name" value="Pkinase"/>
    <property type="match status" value="1"/>
</dbReference>
<sequence length="853" mass="95894">MTLSKWVDEKPIQITQVEILRQATFGLEWLHSQSIIHRDLKPENILLRSDLKRVKISDFGLSRHLIGGSTSVKTTAGGTDGWIAPEILAQMEVGLSEANFSFASDVFALGCVYYYVLTDGKHAFGDKIRRQSNIIDGNDTFDMNDVLFCCSQNLIFIKLMVSTDRHVRPSCSSILRYFPLFWSYKNLRKFMLFHHTSGSLQTMIKVLIESPCILEHNIELAALKELGLQTETSVGCMIVAKQCEWASEHYLCSNVTKTDRSTLTQQRRVSNATSADLNHTTQNSRRVLTPNNSLEFGNGDGVIQLDTQETTENTPKINDNPEINGNSTQEEDEAYAPLKMPLTPLICLTRQEDEAYEDEVSSDLGPKNKTEIQIGAIQRKPNLETSSTQFENLETGDVTHNNAVSNFIEIESEIPPTNAHSISVAPAHLDEMPNGYQNTAADDITDNFKQLEGGRVTRVKRLFEFVEKADFNKFCGEINTAKVELQLTELWDPDKFTLLHVAVASHRYEVVKYLIDQVGFLEVLFEDKFNDLIHICIQNIGIVEIDRFQNICNIIELLVSKRQDLIQIKEPFKKQTPLHVVATEDFLNGKRLEFIQKLIQNNADVNGIDYLLQTPLHLIVRESQQLMDIVELLIKNQANPDATDKNKETFLHVAAQNTTPDIFHALVDYLVSIKQTGSINGIDTHGCTAVHYAVQHFELMEQTLEILDQQGFNFNACDGNGNSLILHAIKGGRSRSFIEMLIDFGADVKLLNNAEDTALHWAALYGNISALELLLSLGENLVDVNAKNLDGNTPLHTVLKITEKHVNEVVIKLLDHNANVHLVNGNGDLPITLAKKRIVEKGQRMCIVELLKP</sequence>
<feature type="domain" description="Protein kinase" evidence="4">
    <location>
        <begin position="1"/>
        <end position="181"/>
    </location>
</feature>
<feature type="repeat" description="ANK" evidence="3">
    <location>
        <begin position="720"/>
        <end position="753"/>
    </location>
</feature>
<evidence type="ECO:0000259" key="4">
    <source>
        <dbReference type="PROSITE" id="PS50011"/>
    </source>
</evidence>
<evidence type="ECO:0000313" key="5">
    <source>
        <dbReference type="EMBL" id="CAL8133391.1"/>
    </source>
</evidence>
<evidence type="ECO:0000256" key="2">
    <source>
        <dbReference type="ARBA" id="ARBA00023043"/>
    </source>
</evidence>
<feature type="repeat" description="ANK" evidence="3">
    <location>
        <begin position="754"/>
        <end position="786"/>
    </location>
</feature>
<protein>
    <recommendedName>
        <fullName evidence="4">Protein kinase domain-containing protein</fullName>
    </recommendedName>
</protein>
<comment type="caution">
    <text evidence="5">The sequence shown here is derived from an EMBL/GenBank/DDBJ whole genome shotgun (WGS) entry which is preliminary data.</text>
</comment>
<reference evidence="5 6" key="1">
    <citation type="submission" date="2024-08" db="EMBL/GenBank/DDBJ databases">
        <authorList>
            <person name="Cucini C."/>
            <person name="Frati F."/>
        </authorList>
    </citation>
    <scope>NUCLEOTIDE SEQUENCE [LARGE SCALE GENOMIC DNA]</scope>
</reference>
<organism evidence="5 6">
    <name type="scientific">Orchesella dallaii</name>
    <dbReference type="NCBI Taxonomy" id="48710"/>
    <lineage>
        <taxon>Eukaryota</taxon>
        <taxon>Metazoa</taxon>
        <taxon>Ecdysozoa</taxon>
        <taxon>Arthropoda</taxon>
        <taxon>Hexapoda</taxon>
        <taxon>Collembola</taxon>
        <taxon>Entomobryomorpha</taxon>
        <taxon>Entomobryoidea</taxon>
        <taxon>Orchesellidae</taxon>
        <taxon>Orchesellinae</taxon>
        <taxon>Orchesella</taxon>
    </lineage>
</organism>
<dbReference type="PROSITE" id="PS50011">
    <property type="entry name" value="PROTEIN_KINASE_DOM"/>
    <property type="match status" value="1"/>
</dbReference>
<accession>A0ABP1RQR9</accession>
<dbReference type="Gene3D" id="1.10.510.10">
    <property type="entry name" value="Transferase(Phosphotransferase) domain 1"/>
    <property type="match status" value="1"/>
</dbReference>
<dbReference type="InterPro" id="IPR011009">
    <property type="entry name" value="Kinase-like_dom_sf"/>
</dbReference>
<feature type="repeat" description="ANK" evidence="3">
    <location>
        <begin position="611"/>
        <end position="645"/>
    </location>
</feature>
<feature type="repeat" description="ANK" evidence="3">
    <location>
        <begin position="790"/>
        <end position="825"/>
    </location>
</feature>